<dbReference type="PANTHER" id="PTHR11782">
    <property type="entry name" value="ADENOSINE/GUANOSINE DIPHOSPHATASE"/>
    <property type="match status" value="1"/>
</dbReference>
<protein>
    <submittedName>
        <fullName evidence="6">Apyrase 1</fullName>
    </submittedName>
</protein>
<comment type="similarity">
    <text evidence="1 5">Belongs to the GDA1/CD39 NTPase family.</text>
</comment>
<dbReference type="Gene3D" id="3.30.420.40">
    <property type="match status" value="1"/>
</dbReference>
<comment type="caution">
    <text evidence="6">The sequence shown here is derived from an EMBL/GenBank/DDBJ whole genome shotgun (WGS) entry which is preliminary data.</text>
</comment>
<evidence type="ECO:0000313" key="6">
    <source>
        <dbReference type="EMBL" id="KAL2534188.1"/>
    </source>
</evidence>
<evidence type="ECO:0000313" key="7">
    <source>
        <dbReference type="Proteomes" id="UP001604336"/>
    </source>
</evidence>
<evidence type="ECO:0000256" key="4">
    <source>
        <dbReference type="PIRSR" id="PIRSR600407-2"/>
    </source>
</evidence>
<keyword evidence="7" id="KW-1185">Reference proteome</keyword>
<keyword evidence="4" id="KW-0067">ATP-binding</keyword>
<evidence type="ECO:0000256" key="1">
    <source>
        <dbReference type="ARBA" id="ARBA00009283"/>
    </source>
</evidence>
<dbReference type="Proteomes" id="UP001604336">
    <property type="component" value="Unassembled WGS sequence"/>
</dbReference>
<dbReference type="InterPro" id="IPR000407">
    <property type="entry name" value="GDA1_CD39_NTPase"/>
</dbReference>
<evidence type="ECO:0000256" key="5">
    <source>
        <dbReference type="RuleBase" id="RU003833"/>
    </source>
</evidence>
<sequence length="462" mass="51129">MVKQFANVYGLLLVSLVFFLLPISSLSYSGQFYTVHRHKYPFRRVLLGHEYEHYAVIFDAGSTASRVHVFRFDQNLDLLPIGDDVELYASTQPGLSSYADDPQAAASSIRPLLEKAEAVVPIELQPDTPARLGATAGLRLLNGDAAEKILEEVRKLFKHESTLKYKDDWVSILDGVQEGTYMWVTVNYLLNTLGKSYSETSATIDLGGASVQMAYAISEENANKSPQVIANETYVLQKNLKGTNYNLYVHSYLSYGSKAARAEIFKASRNSTNPCILEGYEGTYTYGGVVYKASAPPTGTNMRRCRMLTRKALKINAPCKYEKCTFNGIWNGGGGDGQKNLYLSSSFYWTALDLGILKQNATAGRIRLNAYKDTAKRACATKVSNVISEFPDVQKDDIPYVCMDLVYIYTLLVDGFGLDASEKVSVVKQVTYKNSQLEAAWPLGCAIDVISSLTTKTSIEDI</sequence>
<evidence type="ECO:0000256" key="3">
    <source>
        <dbReference type="PIRSR" id="PIRSR600407-1"/>
    </source>
</evidence>
<feature type="binding site" evidence="4">
    <location>
        <begin position="208"/>
        <end position="212"/>
    </location>
    <ligand>
        <name>ATP</name>
        <dbReference type="ChEBI" id="CHEBI:30616"/>
    </ligand>
</feature>
<accession>A0ABD1VBF0</accession>
<reference evidence="7" key="1">
    <citation type="submission" date="2024-07" db="EMBL/GenBank/DDBJ databases">
        <title>Two chromosome-level genome assemblies of Korean endemic species Abeliophyllum distichum and Forsythia ovata (Oleaceae).</title>
        <authorList>
            <person name="Jang H."/>
        </authorList>
    </citation>
    <scope>NUCLEOTIDE SEQUENCE [LARGE SCALE GENOMIC DNA]</scope>
</reference>
<feature type="active site" description="Proton acceptor" evidence="3">
    <location>
        <position position="178"/>
    </location>
</feature>
<dbReference type="PANTHER" id="PTHR11782:SF87">
    <property type="entry name" value="APYRASE"/>
    <property type="match status" value="1"/>
</dbReference>
<dbReference type="PROSITE" id="PS01238">
    <property type="entry name" value="GDA1_CD39_NTPASE"/>
    <property type="match status" value="1"/>
</dbReference>
<keyword evidence="2 5" id="KW-0378">Hydrolase</keyword>
<organism evidence="6 7">
    <name type="scientific">Abeliophyllum distichum</name>
    <dbReference type="NCBI Taxonomy" id="126358"/>
    <lineage>
        <taxon>Eukaryota</taxon>
        <taxon>Viridiplantae</taxon>
        <taxon>Streptophyta</taxon>
        <taxon>Embryophyta</taxon>
        <taxon>Tracheophyta</taxon>
        <taxon>Spermatophyta</taxon>
        <taxon>Magnoliopsida</taxon>
        <taxon>eudicotyledons</taxon>
        <taxon>Gunneridae</taxon>
        <taxon>Pentapetalae</taxon>
        <taxon>asterids</taxon>
        <taxon>lamiids</taxon>
        <taxon>Lamiales</taxon>
        <taxon>Oleaceae</taxon>
        <taxon>Forsythieae</taxon>
        <taxon>Abeliophyllum</taxon>
    </lineage>
</organism>
<dbReference type="EMBL" id="JBFOLK010000002">
    <property type="protein sequence ID" value="KAL2534188.1"/>
    <property type="molecule type" value="Genomic_DNA"/>
</dbReference>
<gene>
    <name evidence="6" type="ORF">Adt_07539</name>
</gene>
<evidence type="ECO:0000256" key="2">
    <source>
        <dbReference type="ARBA" id="ARBA00022801"/>
    </source>
</evidence>
<dbReference type="Pfam" id="PF01150">
    <property type="entry name" value="GDA1_CD39"/>
    <property type="match status" value="1"/>
</dbReference>
<dbReference type="AlphaFoldDB" id="A0ABD1VBF0"/>
<name>A0ABD1VBF0_9LAMI</name>
<keyword evidence="4" id="KW-0547">Nucleotide-binding</keyword>
<dbReference type="Gene3D" id="3.30.420.150">
    <property type="entry name" value="Exopolyphosphatase. Domain 2"/>
    <property type="match status" value="1"/>
</dbReference>
<dbReference type="GO" id="GO:0016787">
    <property type="term" value="F:hydrolase activity"/>
    <property type="evidence" value="ECO:0007669"/>
    <property type="project" value="UniProtKB-KW"/>
</dbReference>
<proteinExistence type="inferred from homology"/>